<feature type="transmembrane region" description="Helical" evidence="5">
    <location>
        <begin position="72"/>
        <end position="94"/>
    </location>
</feature>
<dbReference type="STRING" id="1561998.A0A1I7UKB6"/>
<feature type="transmembrane region" description="Helical" evidence="5">
    <location>
        <begin position="182"/>
        <end position="207"/>
    </location>
</feature>
<evidence type="ECO:0000256" key="4">
    <source>
        <dbReference type="ARBA" id="ARBA00023136"/>
    </source>
</evidence>
<feature type="transmembrane region" description="Helical" evidence="5">
    <location>
        <begin position="413"/>
        <end position="434"/>
    </location>
</feature>
<dbReference type="PANTHER" id="PTHR23510:SF18">
    <property type="entry name" value="MFS DOMAIN-CONTAINING PROTEIN"/>
    <property type="match status" value="1"/>
</dbReference>
<dbReference type="SUPFAM" id="SSF103473">
    <property type="entry name" value="MFS general substrate transporter"/>
    <property type="match status" value="1"/>
</dbReference>
<keyword evidence="6" id="KW-1185">Reference proteome</keyword>
<name>A0A1I7UKB6_9PELO</name>
<dbReference type="Gene3D" id="1.20.1250.20">
    <property type="entry name" value="MFS general substrate transporter like domains"/>
    <property type="match status" value="1"/>
</dbReference>
<dbReference type="InterPro" id="IPR011701">
    <property type="entry name" value="MFS"/>
</dbReference>
<keyword evidence="2 5" id="KW-0812">Transmembrane</keyword>
<keyword evidence="4 5" id="KW-0472">Membrane</keyword>
<dbReference type="CDD" id="cd17326">
    <property type="entry name" value="MFS_MFSD8"/>
    <property type="match status" value="1"/>
</dbReference>
<comment type="subcellular location">
    <subcellularLocation>
        <location evidence="1">Membrane</location>
        <topology evidence="1">Multi-pass membrane protein</topology>
    </subcellularLocation>
</comment>
<feature type="transmembrane region" description="Helical" evidence="5">
    <location>
        <begin position="327"/>
        <end position="348"/>
    </location>
</feature>
<evidence type="ECO:0000313" key="7">
    <source>
        <dbReference type="WBParaSite" id="Csp11.Scaffold630.g16822.t2"/>
    </source>
</evidence>
<protein>
    <submittedName>
        <fullName evidence="7">Membrane transporter</fullName>
    </submittedName>
</protein>
<feature type="transmembrane region" description="Helical" evidence="5">
    <location>
        <begin position="227"/>
        <end position="245"/>
    </location>
</feature>
<feature type="transmembrane region" description="Helical" evidence="5">
    <location>
        <begin position="287"/>
        <end position="315"/>
    </location>
</feature>
<evidence type="ECO:0000256" key="2">
    <source>
        <dbReference type="ARBA" id="ARBA00022692"/>
    </source>
</evidence>
<dbReference type="PANTHER" id="PTHR23510">
    <property type="entry name" value="INNER MEMBRANE TRANSPORT PROTEIN YAJR"/>
    <property type="match status" value="1"/>
</dbReference>
<feature type="transmembrane region" description="Helical" evidence="5">
    <location>
        <begin position="131"/>
        <end position="147"/>
    </location>
</feature>
<feature type="transmembrane region" description="Helical" evidence="5">
    <location>
        <begin position="482"/>
        <end position="500"/>
    </location>
</feature>
<evidence type="ECO:0000256" key="5">
    <source>
        <dbReference type="SAM" id="Phobius"/>
    </source>
</evidence>
<sequence length="508" mass="56595">MGVSNNFEMLEKRKPSIKRDSLVVPDSEDTTNWRLIIVAGIVSALNAVENSVVGMGEWPYMKEIDKDATAQFFGMATSASKCGHALFALVFSIWSYKTHSVKIPLLASRLIAIVACMIYLSIEYVPDGKRYVLMSVYILLGIANSSFRSHENYSKLSVSSGATTVLRGYIAMCSSTQDRPRAFAVIGLSIIVSIVVGPMLQLIFSSIPYPGYQIIAGIRFHIYSAPIWFSFILTILTVFFIAFFLQDVHRASTESKLEEESARPIISVEQIKDIISKLKRSNLDWRLIAVCLFVKIAGTFSHATMQSIMSILFMVQYGWSGTETVRMGSMLMVGFGVLSCVVLLLYIFCRLGQILPQEKVFLVCTIASGCVFLITYPYEFNSSPVVLYNETTHAGCNPLEYSWCETAMAVNPYFFMILTILVSAPSIPMMHTALDTVYSRILGNVDQSVAQGAMTIVDDIVFMVTPVFTTTLFTLLGVGPLWIIKSSVFFAIAAVWFLNLKKIRTHMY</sequence>
<dbReference type="WBParaSite" id="Csp11.Scaffold630.g16822.t2">
    <property type="protein sequence ID" value="Csp11.Scaffold630.g16822.t2"/>
    <property type="gene ID" value="Csp11.Scaffold630.g16822"/>
</dbReference>
<evidence type="ECO:0000256" key="1">
    <source>
        <dbReference type="ARBA" id="ARBA00004141"/>
    </source>
</evidence>
<evidence type="ECO:0000313" key="6">
    <source>
        <dbReference type="Proteomes" id="UP000095282"/>
    </source>
</evidence>
<dbReference type="GO" id="GO:0022857">
    <property type="term" value="F:transmembrane transporter activity"/>
    <property type="evidence" value="ECO:0007669"/>
    <property type="project" value="InterPro"/>
</dbReference>
<proteinExistence type="predicted"/>
<dbReference type="AlphaFoldDB" id="A0A1I7UKB6"/>
<dbReference type="InterPro" id="IPR036259">
    <property type="entry name" value="MFS_trans_sf"/>
</dbReference>
<evidence type="ECO:0000256" key="3">
    <source>
        <dbReference type="ARBA" id="ARBA00022989"/>
    </source>
</evidence>
<reference evidence="7" key="1">
    <citation type="submission" date="2016-11" db="UniProtKB">
        <authorList>
            <consortium name="WormBaseParasite"/>
        </authorList>
    </citation>
    <scope>IDENTIFICATION</scope>
</reference>
<feature type="transmembrane region" description="Helical" evidence="5">
    <location>
        <begin position="360"/>
        <end position="378"/>
    </location>
</feature>
<keyword evidence="3 5" id="KW-1133">Transmembrane helix</keyword>
<dbReference type="GO" id="GO:0005765">
    <property type="term" value="C:lysosomal membrane"/>
    <property type="evidence" value="ECO:0007669"/>
    <property type="project" value="TreeGrafter"/>
</dbReference>
<accession>A0A1I7UKB6</accession>
<feature type="transmembrane region" description="Helical" evidence="5">
    <location>
        <begin position="106"/>
        <end position="125"/>
    </location>
</feature>
<dbReference type="InterPro" id="IPR051068">
    <property type="entry name" value="MFS_Domain-Containing_Protein"/>
</dbReference>
<dbReference type="Proteomes" id="UP000095282">
    <property type="component" value="Unplaced"/>
</dbReference>
<feature type="transmembrane region" description="Helical" evidence="5">
    <location>
        <begin position="455"/>
        <end position="476"/>
    </location>
</feature>
<dbReference type="Pfam" id="PF07690">
    <property type="entry name" value="MFS_1"/>
    <property type="match status" value="1"/>
</dbReference>
<organism evidence="6 7">
    <name type="scientific">Caenorhabditis tropicalis</name>
    <dbReference type="NCBI Taxonomy" id="1561998"/>
    <lineage>
        <taxon>Eukaryota</taxon>
        <taxon>Metazoa</taxon>
        <taxon>Ecdysozoa</taxon>
        <taxon>Nematoda</taxon>
        <taxon>Chromadorea</taxon>
        <taxon>Rhabditida</taxon>
        <taxon>Rhabditina</taxon>
        <taxon>Rhabditomorpha</taxon>
        <taxon>Rhabditoidea</taxon>
        <taxon>Rhabditidae</taxon>
        <taxon>Peloderinae</taxon>
        <taxon>Caenorhabditis</taxon>
    </lineage>
</organism>